<evidence type="ECO:0000313" key="3">
    <source>
        <dbReference type="EMBL" id="AGC72345.1"/>
    </source>
</evidence>
<organism evidence="3">
    <name type="scientific">uncultured bacterium A1Q1_fos_2004</name>
    <dbReference type="NCBI Taxonomy" id="1256557"/>
    <lineage>
        <taxon>Bacteria</taxon>
        <taxon>environmental samples</taxon>
    </lineage>
</organism>
<accession>L7W1C8</accession>
<sequence>MIRYKVLLSALAVLFLCLLASVDVSGVAEYRPVHQTIPGAGIYLPIVAKQDGTTSMATPAHTATPPATATPTTTATPTNTATPTQMATQTRTPTATPITIATATTTPTATPTRTPTATTTAAPTVTATPNGTGCDAAYPTVCIPSPPPNLNCPDITHRNFVVLTPDPHGFDRDGDGIGCEE</sequence>
<evidence type="ECO:0008006" key="4">
    <source>
        <dbReference type="Google" id="ProtNLM"/>
    </source>
</evidence>
<feature type="chain" id="PRO_5003984910" description="Excalibur calcium-binding domain-containing protein" evidence="2">
    <location>
        <begin position="21"/>
        <end position="181"/>
    </location>
</feature>
<feature type="signal peptide" evidence="2">
    <location>
        <begin position="1"/>
        <end position="20"/>
    </location>
</feature>
<reference evidence="3" key="1">
    <citation type="submission" date="2012-09" db="EMBL/GenBank/DDBJ databases">
        <title>Metagenomic Characterization of a Microbial Community in Wastewater Detects High Levels of Antibiotic Resistance.</title>
        <authorList>
            <person name="Abrams M."/>
            <person name="Caldwell A."/>
            <person name="Vandaei E."/>
            <person name="Lee W."/>
            <person name="Perrott J."/>
            <person name="Khan S.Y."/>
            <person name="Ta J."/>
            <person name="Romero D."/>
            <person name="Nguyen V."/>
            <person name="Pourmand N."/>
            <person name="Ouverney C.C."/>
        </authorList>
    </citation>
    <scope>NUCLEOTIDE SEQUENCE</scope>
</reference>
<evidence type="ECO:0000256" key="2">
    <source>
        <dbReference type="SAM" id="SignalP"/>
    </source>
</evidence>
<proteinExistence type="predicted"/>
<name>L7W1C8_9BACT</name>
<dbReference type="EMBL" id="JX649899">
    <property type="protein sequence ID" value="AGC72345.1"/>
    <property type="molecule type" value="Genomic_DNA"/>
</dbReference>
<dbReference type="AlphaFoldDB" id="L7W1C8"/>
<protein>
    <recommendedName>
        <fullName evidence="4">Excalibur calcium-binding domain-containing protein</fullName>
    </recommendedName>
</protein>
<keyword evidence="2" id="KW-0732">Signal</keyword>
<feature type="region of interest" description="Disordered" evidence="1">
    <location>
        <begin position="55"/>
        <end position="92"/>
    </location>
</feature>
<feature type="region of interest" description="Disordered" evidence="1">
    <location>
        <begin position="105"/>
        <end position="124"/>
    </location>
</feature>
<evidence type="ECO:0000256" key="1">
    <source>
        <dbReference type="SAM" id="MobiDB-lite"/>
    </source>
</evidence>